<dbReference type="RefSeq" id="WP_266338909.1">
    <property type="nucleotide sequence ID" value="NZ_JAPKNK010000004.1"/>
</dbReference>
<evidence type="ECO:0000256" key="2">
    <source>
        <dbReference type="ARBA" id="ARBA00022448"/>
    </source>
</evidence>
<protein>
    <submittedName>
        <fullName evidence="9">ABC transporter permease</fullName>
    </submittedName>
</protein>
<dbReference type="Gene3D" id="1.10.3720.10">
    <property type="entry name" value="MetI-like"/>
    <property type="match status" value="1"/>
</dbReference>
<evidence type="ECO:0000256" key="6">
    <source>
        <dbReference type="ARBA" id="ARBA00023136"/>
    </source>
</evidence>
<dbReference type="Pfam" id="PF19300">
    <property type="entry name" value="BPD_transp_1_N"/>
    <property type="match status" value="1"/>
</dbReference>
<evidence type="ECO:0000256" key="4">
    <source>
        <dbReference type="ARBA" id="ARBA00022692"/>
    </source>
</evidence>
<evidence type="ECO:0000256" key="5">
    <source>
        <dbReference type="ARBA" id="ARBA00022989"/>
    </source>
</evidence>
<reference evidence="9" key="1">
    <citation type="submission" date="2022-11" db="EMBL/GenBank/DDBJ databases">
        <title>Biodiversity and phylogenetic relationships of bacteria.</title>
        <authorList>
            <person name="Machado R.A.R."/>
            <person name="Bhat A."/>
            <person name="Loulou A."/>
            <person name="Kallel S."/>
        </authorList>
    </citation>
    <scope>NUCLEOTIDE SEQUENCE</scope>
    <source>
        <strain evidence="9">K-TC2</strain>
    </source>
</reference>
<keyword evidence="4 7" id="KW-0812">Transmembrane</keyword>
<dbReference type="Pfam" id="PF00528">
    <property type="entry name" value="BPD_transp_1"/>
    <property type="match status" value="1"/>
</dbReference>
<accession>A0A9X3ILJ9</accession>
<evidence type="ECO:0000313" key="9">
    <source>
        <dbReference type="EMBL" id="MCX5569942.1"/>
    </source>
</evidence>
<keyword evidence="10" id="KW-1185">Reference proteome</keyword>
<evidence type="ECO:0000256" key="1">
    <source>
        <dbReference type="ARBA" id="ARBA00004651"/>
    </source>
</evidence>
<evidence type="ECO:0000259" key="8">
    <source>
        <dbReference type="PROSITE" id="PS50928"/>
    </source>
</evidence>
<feature type="domain" description="ABC transmembrane type-1" evidence="8">
    <location>
        <begin position="94"/>
        <end position="324"/>
    </location>
</feature>
<dbReference type="PROSITE" id="PS50928">
    <property type="entry name" value="ABC_TM1"/>
    <property type="match status" value="1"/>
</dbReference>
<dbReference type="PANTHER" id="PTHR43163">
    <property type="entry name" value="DIPEPTIDE TRANSPORT SYSTEM PERMEASE PROTEIN DPPB-RELATED"/>
    <property type="match status" value="1"/>
</dbReference>
<dbReference type="PANTHER" id="PTHR43163:SF6">
    <property type="entry name" value="DIPEPTIDE TRANSPORT SYSTEM PERMEASE PROTEIN DPPB-RELATED"/>
    <property type="match status" value="1"/>
</dbReference>
<organism evidence="9 10">
    <name type="scientific">Kaistia nematophila</name>
    <dbReference type="NCBI Taxonomy" id="2994654"/>
    <lineage>
        <taxon>Bacteria</taxon>
        <taxon>Pseudomonadati</taxon>
        <taxon>Pseudomonadota</taxon>
        <taxon>Alphaproteobacteria</taxon>
        <taxon>Hyphomicrobiales</taxon>
        <taxon>Kaistiaceae</taxon>
        <taxon>Kaistia</taxon>
    </lineage>
</organism>
<dbReference type="InterPro" id="IPR045621">
    <property type="entry name" value="BPD_transp_1_N"/>
</dbReference>
<comment type="subcellular location">
    <subcellularLocation>
        <location evidence="1 7">Cell membrane</location>
        <topology evidence="1 7">Multi-pass membrane protein</topology>
    </subcellularLocation>
</comment>
<dbReference type="EMBL" id="JAPKNK010000004">
    <property type="protein sequence ID" value="MCX5569942.1"/>
    <property type="molecule type" value="Genomic_DNA"/>
</dbReference>
<dbReference type="InterPro" id="IPR035906">
    <property type="entry name" value="MetI-like_sf"/>
</dbReference>
<feature type="transmembrane region" description="Helical" evidence="7">
    <location>
        <begin position="130"/>
        <end position="150"/>
    </location>
</feature>
<dbReference type="CDD" id="cd06261">
    <property type="entry name" value="TM_PBP2"/>
    <property type="match status" value="1"/>
</dbReference>
<dbReference type="AlphaFoldDB" id="A0A9X3ILJ9"/>
<gene>
    <name evidence="9" type="ORF">OSH07_12115</name>
</gene>
<keyword evidence="3" id="KW-1003">Cell membrane</keyword>
<comment type="similarity">
    <text evidence="7">Belongs to the binding-protein-dependent transport system permease family.</text>
</comment>
<name>A0A9X3ILJ9_9HYPH</name>
<evidence type="ECO:0000256" key="3">
    <source>
        <dbReference type="ARBA" id="ARBA00022475"/>
    </source>
</evidence>
<keyword evidence="6 7" id="KW-0472">Membrane</keyword>
<feature type="transmembrane region" description="Helical" evidence="7">
    <location>
        <begin position="302"/>
        <end position="327"/>
    </location>
</feature>
<feature type="transmembrane region" description="Helical" evidence="7">
    <location>
        <begin position="201"/>
        <end position="220"/>
    </location>
</feature>
<dbReference type="GO" id="GO:0005886">
    <property type="term" value="C:plasma membrane"/>
    <property type="evidence" value="ECO:0007669"/>
    <property type="project" value="UniProtKB-SubCell"/>
</dbReference>
<evidence type="ECO:0000256" key="7">
    <source>
        <dbReference type="RuleBase" id="RU363032"/>
    </source>
</evidence>
<feature type="transmembrane region" description="Helical" evidence="7">
    <location>
        <begin position="12"/>
        <end position="29"/>
    </location>
</feature>
<dbReference type="SUPFAM" id="SSF161098">
    <property type="entry name" value="MetI-like"/>
    <property type="match status" value="1"/>
</dbReference>
<keyword evidence="2 7" id="KW-0813">Transport</keyword>
<dbReference type="Proteomes" id="UP001144805">
    <property type="component" value="Unassembled WGS sequence"/>
</dbReference>
<dbReference type="GO" id="GO:0071916">
    <property type="term" value="F:dipeptide transmembrane transporter activity"/>
    <property type="evidence" value="ECO:0007669"/>
    <property type="project" value="TreeGrafter"/>
</dbReference>
<comment type="caution">
    <text evidence="9">The sequence shown here is derived from an EMBL/GenBank/DDBJ whole genome shotgun (WGS) entry which is preliminary data.</text>
</comment>
<keyword evidence="5 7" id="KW-1133">Transmembrane helix</keyword>
<dbReference type="InterPro" id="IPR000515">
    <property type="entry name" value="MetI-like"/>
</dbReference>
<evidence type="ECO:0000313" key="10">
    <source>
        <dbReference type="Proteomes" id="UP001144805"/>
    </source>
</evidence>
<proteinExistence type="inferred from homology"/>
<feature type="transmembrane region" description="Helical" evidence="7">
    <location>
        <begin position="100"/>
        <end position="118"/>
    </location>
</feature>
<feature type="transmembrane region" description="Helical" evidence="7">
    <location>
        <begin position="251"/>
        <end position="271"/>
    </location>
</feature>
<sequence length="335" mass="36519">MSYILQRIGFSILSLLVLVFITFLLSHVVPGDPAYVAAGPNAGVEKIAEVRAQMGLDRPFLVQFAIYLGSILRGDFGTSWFTHQPILNDILRELPPSLELVAIAMAINLAVSLPLGLLTARYSGSRFDDLVRLVSIAGAGLPIFWTAILLQQKFAVDLQMFPVAGRLDFAFRSFKSPTGFVLLDSLLQGRPDVFANALSHLLLPAVALSLLFTAVGVRITRTSMISEFRKDYVTLARAKGAGERRIMLRHVFPNGATPALTVFGMQFGWMLGATVLVEEIFGRPGIGRYAVKAVTQSDIHGVVAVVFVIGVIFLISNLVVDLLLYVLNPRKHQGA</sequence>